<dbReference type="Proteomes" id="UP001162734">
    <property type="component" value="Chromosome"/>
</dbReference>
<proteinExistence type="predicted"/>
<dbReference type="PANTHER" id="PTHR40072:SF1">
    <property type="entry name" value="MOLYBDOPTERIN-GUANINE DINUCLEOTIDE BIOSYNTHESIS ADAPTER PROTEIN"/>
    <property type="match status" value="1"/>
</dbReference>
<dbReference type="SUPFAM" id="SSF52540">
    <property type="entry name" value="P-loop containing nucleoside triphosphate hydrolases"/>
    <property type="match status" value="1"/>
</dbReference>
<protein>
    <recommendedName>
        <fullName evidence="2">Molybdopterin-guanine dinucleotide biosynthesis protein B (MobB) domain-containing protein</fullName>
    </recommendedName>
</protein>
<keyword evidence="4" id="KW-1185">Reference proteome</keyword>
<dbReference type="InterPro" id="IPR052539">
    <property type="entry name" value="MGD_biosynthesis_adapter"/>
</dbReference>
<feature type="compositionally biased region" description="Basic residues" evidence="1">
    <location>
        <begin position="202"/>
        <end position="212"/>
    </location>
</feature>
<dbReference type="RefSeq" id="WP_248345118.1">
    <property type="nucleotide sequence ID" value="NZ_AP025592.1"/>
</dbReference>
<feature type="domain" description="Molybdopterin-guanine dinucleotide biosynthesis protein B (MobB)" evidence="2">
    <location>
        <begin position="5"/>
        <end position="132"/>
    </location>
</feature>
<evidence type="ECO:0000256" key="1">
    <source>
        <dbReference type="SAM" id="MobiDB-lite"/>
    </source>
</evidence>
<dbReference type="InterPro" id="IPR004435">
    <property type="entry name" value="MobB_dom"/>
</dbReference>
<dbReference type="Pfam" id="PF03205">
    <property type="entry name" value="MobB"/>
    <property type="match status" value="1"/>
</dbReference>
<feature type="compositionally biased region" description="Basic and acidic residues" evidence="1">
    <location>
        <begin position="173"/>
        <end position="186"/>
    </location>
</feature>
<evidence type="ECO:0000259" key="2">
    <source>
        <dbReference type="Pfam" id="PF03205"/>
    </source>
</evidence>
<dbReference type="NCBIfam" id="TIGR00176">
    <property type="entry name" value="mobB"/>
    <property type="match status" value="1"/>
</dbReference>
<evidence type="ECO:0000313" key="3">
    <source>
        <dbReference type="EMBL" id="BDG08021.1"/>
    </source>
</evidence>
<gene>
    <name evidence="3" type="ORF">AMPC_11340</name>
</gene>
<organism evidence="3 4">
    <name type="scientific">Anaeromyxobacter paludicola</name>
    <dbReference type="NCBI Taxonomy" id="2918171"/>
    <lineage>
        <taxon>Bacteria</taxon>
        <taxon>Pseudomonadati</taxon>
        <taxon>Myxococcota</taxon>
        <taxon>Myxococcia</taxon>
        <taxon>Myxococcales</taxon>
        <taxon>Cystobacterineae</taxon>
        <taxon>Anaeromyxobacteraceae</taxon>
        <taxon>Anaeromyxobacter</taxon>
    </lineage>
</organism>
<name>A0ABM7X897_9BACT</name>
<dbReference type="InterPro" id="IPR027417">
    <property type="entry name" value="P-loop_NTPase"/>
</dbReference>
<sequence>MTPLLGFSGPSGAGKTRILSLLLPELSRRGLTVAVLKHTGHPHEFDAPGKDTEVLRRAGAIAAAISGPSGVAYFGPPIQGARALGALLPPADLVLAEGFKSEPMPRVEVHRRAVSRAFLCERDRGVVALVTDEPPPRALPCFGPDDVAGLAAFVERWLAAQRGGDDAALTVREAGRRGGERTRATRGEGYYAEIGREGGKKGGPRGGKKGGAKVRQLVAAGKKRAAREKDRR</sequence>
<dbReference type="EMBL" id="AP025592">
    <property type="protein sequence ID" value="BDG08021.1"/>
    <property type="molecule type" value="Genomic_DNA"/>
</dbReference>
<evidence type="ECO:0000313" key="4">
    <source>
        <dbReference type="Proteomes" id="UP001162734"/>
    </source>
</evidence>
<feature type="region of interest" description="Disordered" evidence="1">
    <location>
        <begin position="172"/>
        <end position="232"/>
    </location>
</feature>
<dbReference type="PANTHER" id="PTHR40072">
    <property type="entry name" value="MOLYBDOPTERIN-GUANINE DINUCLEOTIDE BIOSYNTHESIS ADAPTER PROTEIN-RELATED"/>
    <property type="match status" value="1"/>
</dbReference>
<reference evidence="4" key="1">
    <citation type="journal article" date="2022" name="Int. J. Syst. Evol. Microbiol.">
        <title>Anaeromyxobacter oryzae sp. nov., Anaeromyxobacter diazotrophicus sp. nov. and Anaeromyxobacter paludicola sp. nov., isolated from paddy soils.</title>
        <authorList>
            <person name="Itoh H."/>
            <person name="Xu Z."/>
            <person name="Mise K."/>
            <person name="Masuda Y."/>
            <person name="Ushijima N."/>
            <person name="Hayakawa C."/>
            <person name="Shiratori Y."/>
            <person name="Senoo K."/>
        </authorList>
    </citation>
    <scope>NUCLEOTIDE SEQUENCE [LARGE SCALE GENOMIC DNA]</scope>
    <source>
        <strain evidence="4">Red630</strain>
    </source>
</reference>
<accession>A0ABM7X897</accession>
<dbReference type="Gene3D" id="3.40.50.300">
    <property type="entry name" value="P-loop containing nucleotide triphosphate hydrolases"/>
    <property type="match status" value="1"/>
</dbReference>